<dbReference type="STRING" id="67365.GCA_001704635_00925"/>
<dbReference type="Proteomes" id="UP000186168">
    <property type="component" value="Unassembled WGS sequence"/>
</dbReference>
<dbReference type="GO" id="GO:0016706">
    <property type="term" value="F:2-oxoglutarate-dependent dioxygenase activity"/>
    <property type="evidence" value="ECO:0007669"/>
    <property type="project" value="UniProtKB-ARBA"/>
</dbReference>
<proteinExistence type="predicted"/>
<dbReference type="Gene3D" id="2.60.120.620">
    <property type="entry name" value="q2cbj1_9rhob like domain"/>
    <property type="match status" value="1"/>
</dbReference>
<dbReference type="Pfam" id="PF05721">
    <property type="entry name" value="PhyH"/>
    <property type="match status" value="1"/>
</dbReference>
<dbReference type="EMBL" id="ASQP01000030">
    <property type="protein sequence ID" value="OMI41225.1"/>
    <property type="molecule type" value="Genomic_DNA"/>
</dbReference>
<keyword evidence="2" id="KW-1185">Reference proteome</keyword>
<dbReference type="InterPro" id="IPR008775">
    <property type="entry name" value="Phytyl_CoA_dOase-like"/>
</dbReference>
<sequence length="273" mass="30067">MPPDIPEATDDPAQLSERFVRDGFVVLREAFPREVAAECRDILWRDTGCDPRDPATWTRPVVRLGGYAQEPFRRAATMPRLHAAFDTLVGQGRWEPLQGLGTCPVRFPHADPPGDEGWHIEGSYTRQGESWPPYVNVRSSGRALLTLFLFSDVSEDDAPTRIRVGSHLYAPSRLRPAGEEGLSFLDVAATGLFDATADLPEALATGRAGDVFVCHPFLVHAAQPHRGTEPRFMAQPPLYPAPGQPIRLEREDGDYSPVERAIRRGLAQPGPAS</sequence>
<comment type="caution">
    <text evidence="1">The sequence shown here is derived from an EMBL/GenBank/DDBJ whole genome shotgun (WGS) entry which is preliminary data.</text>
</comment>
<dbReference type="AlphaFoldDB" id="A0A1R1SSI0"/>
<name>A0A1R1SSI0_9ACTN</name>
<evidence type="ECO:0008006" key="3">
    <source>
        <dbReference type="Google" id="ProtNLM"/>
    </source>
</evidence>
<dbReference type="SUPFAM" id="SSF51197">
    <property type="entry name" value="Clavaminate synthase-like"/>
    <property type="match status" value="1"/>
</dbReference>
<organism evidence="1 2">
    <name type="scientific">Streptomyces sparsogenes DSM 40356</name>
    <dbReference type="NCBI Taxonomy" id="1331668"/>
    <lineage>
        <taxon>Bacteria</taxon>
        <taxon>Bacillati</taxon>
        <taxon>Actinomycetota</taxon>
        <taxon>Actinomycetes</taxon>
        <taxon>Kitasatosporales</taxon>
        <taxon>Streptomycetaceae</taxon>
        <taxon>Streptomyces</taxon>
    </lineage>
</organism>
<evidence type="ECO:0000313" key="2">
    <source>
        <dbReference type="Proteomes" id="UP000186168"/>
    </source>
</evidence>
<accession>A0A1R1SSI0</accession>
<protein>
    <recommendedName>
        <fullName evidence="3">Phytanoyl-CoA dioxygenase</fullName>
    </recommendedName>
</protein>
<dbReference type="GeneID" id="96746065"/>
<reference evidence="1 2" key="1">
    <citation type="submission" date="2013-05" db="EMBL/GenBank/DDBJ databases">
        <title>Genome sequence of Streptomyces sparsogenes DSM 40356.</title>
        <authorList>
            <person name="Coyne S."/>
            <person name="Seebeck F.P."/>
        </authorList>
    </citation>
    <scope>NUCLEOTIDE SEQUENCE [LARGE SCALE GENOMIC DNA]</scope>
    <source>
        <strain evidence="1 2">DSM 40356</strain>
    </source>
</reference>
<gene>
    <name evidence="1" type="ORF">SPAR_01841</name>
</gene>
<dbReference type="RefSeq" id="WP_245738302.1">
    <property type="nucleotide sequence ID" value="NZ_ASQP01000030.1"/>
</dbReference>
<evidence type="ECO:0000313" key="1">
    <source>
        <dbReference type="EMBL" id="OMI41225.1"/>
    </source>
</evidence>